<proteinExistence type="inferred from homology"/>
<evidence type="ECO:0000256" key="2">
    <source>
        <dbReference type="HAMAP-Rule" id="MF_01139"/>
    </source>
</evidence>
<dbReference type="Gene3D" id="3.40.1180.10">
    <property type="entry name" value="Decaprenyl diphosphate synthase-like"/>
    <property type="match status" value="1"/>
</dbReference>
<comment type="cofactor">
    <cofactor evidence="2">
        <name>Mg(2+)</name>
        <dbReference type="ChEBI" id="CHEBI:18420"/>
    </cofactor>
    <text evidence="2">Binds 2 magnesium ions per subunit.</text>
</comment>
<gene>
    <name evidence="2 3" type="primary">uppS</name>
    <name evidence="3" type="ORF">MMH89_00580</name>
</gene>
<comment type="similarity">
    <text evidence="2">Belongs to the UPP synthase family.</text>
</comment>
<comment type="catalytic activity">
    <reaction evidence="2">
        <text>8 isopentenyl diphosphate + (2E,6E)-farnesyl diphosphate = di-trans,octa-cis-undecaprenyl diphosphate + 8 diphosphate</text>
        <dbReference type="Rhea" id="RHEA:27551"/>
        <dbReference type="ChEBI" id="CHEBI:33019"/>
        <dbReference type="ChEBI" id="CHEBI:58405"/>
        <dbReference type="ChEBI" id="CHEBI:128769"/>
        <dbReference type="ChEBI" id="CHEBI:175763"/>
        <dbReference type="EC" id="2.5.1.31"/>
    </reaction>
</comment>
<keyword evidence="1 2" id="KW-0808">Transferase</keyword>
<evidence type="ECO:0000256" key="1">
    <source>
        <dbReference type="ARBA" id="ARBA00022679"/>
    </source>
</evidence>
<dbReference type="Proteomes" id="UP001055955">
    <property type="component" value="Chromosome"/>
</dbReference>
<dbReference type="InterPro" id="IPR018520">
    <property type="entry name" value="UPP_synth-like_CS"/>
</dbReference>
<dbReference type="PROSITE" id="PS01066">
    <property type="entry name" value="UPP_SYNTHASE"/>
    <property type="match status" value="1"/>
</dbReference>
<dbReference type="NCBIfam" id="TIGR00055">
    <property type="entry name" value="uppS"/>
    <property type="match status" value="1"/>
</dbReference>
<dbReference type="CDD" id="cd00475">
    <property type="entry name" value="Cis_IPPS"/>
    <property type="match status" value="1"/>
</dbReference>
<feature type="binding site" evidence="2">
    <location>
        <position position="13"/>
    </location>
    <ligand>
        <name>Mg(2+)</name>
        <dbReference type="ChEBI" id="CHEBI:18420"/>
    </ligand>
</feature>
<keyword evidence="2" id="KW-0961">Cell wall biogenesis/degradation</keyword>
<protein>
    <recommendedName>
        <fullName evidence="2">Ditrans,polycis-undecaprenyl-diphosphate synthase ((2E,6E)-farnesyl-diphosphate specific)</fullName>
        <ecNumber evidence="2">2.5.1.31</ecNumber>
    </recommendedName>
    <alternativeName>
        <fullName evidence="2">Ditrans,polycis-undecaprenylcistransferase</fullName>
    </alternativeName>
    <alternativeName>
        <fullName evidence="2">Undecaprenyl diphosphate synthase</fullName>
        <shortName evidence="2">UDS</shortName>
    </alternativeName>
    <alternativeName>
        <fullName evidence="2">Undecaprenyl pyrophosphate synthase</fullName>
        <shortName evidence="2">UPP synthase</shortName>
    </alternativeName>
</protein>
<keyword evidence="2" id="KW-0479">Metal-binding</keyword>
<keyword evidence="2" id="KW-0460">Magnesium</keyword>
<feature type="active site" description="Proton acceptor" evidence="2">
    <location>
        <position position="61"/>
    </location>
</feature>
<dbReference type="HAMAP" id="MF_01139">
    <property type="entry name" value="ISPT"/>
    <property type="match status" value="1"/>
</dbReference>
<evidence type="ECO:0000313" key="3">
    <source>
        <dbReference type="EMBL" id="UTC24661.1"/>
    </source>
</evidence>
<dbReference type="EC" id="2.5.1.31" evidence="2"/>
<sequence>MSSNLKHVAIIMDGNGRWAQSQGMTRDQGHGAGSNVLDQVIETSIAQGVKHLTLFALSRDNISRPETEVQGLIALFKSKIESKRSDLITQGVRVCFIGDLPSLDPSLARLAYDVQDETKDNTRLILTIALNFSGSWFIKHTVKQLLADKRTYTDEQVSHAFDSLLPSSPDMLIRTGGEQRLSDFVMYHLAYTELFFVSEYWPSFTRDIYLKCIDRFAGRDRRFGQV</sequence>
<feature type="binding site" evidence="2">
    <location>
        <begin position="58"/>
        <end position="60"/>
    </location>
    <ligand>
        <name>substrate</name>
    </ligand>
</feature>
<feature type="binding site" evidence="2">
    <location>
        <position position="174"/>
    </location>
    <ligand>
        <name>substrate</name>
    </ligand>
</feature>
<feature type="active site" evidence="2">
    <location>
        <position position="13"/>
    </location>
</feature>
<dbReference type="InterPro" id="IPR036424">
    <property type="entry name" value="UPP_synth-like_sf"/>
</dbReference>
<organism evidence="3 4">
    <name type="scientific">Candidatus Comchoanobacter bicostacola</name>
    <dbReference type="NCBI Taxonomy" id="2919598"/>
    <lineage>
        <taxon>Bacteria</taxon>
        <taxon>Pseudomonadati</taxon>
        <taxon>Pseudomonadota</taxon>
        <taxon>Gammaproteobacteria</taxon>
        <taxon>Candidatus Comchoanobacterales</taxon>
        <taxon>Candidatus Comchoanobacteraceae</taxon>
        <taxon>Candidatus Comchoanobacter</taxon>
    </lineage>
</organism>
<comment type="caution">
    <text evidence="2">Lacks conserved residue(s) required for the propagation of feature annotation.</text>
</comment>
<dbReference type="RefSeq" id="WP_258568446.1">
    <property type="nucleotide sequence ID" value="NZ_CP092900.1"/>
</dbReference>
<feature type="binding site" evidence="2">
    <location>
        <position position="18"/>
    </location>
    <ligand>
        <name>substrate</name>
    </ligand>
</feature>
<feature type="binding site" evidence="2">
    <location>
        <position position="30"/>
    </location>
    <ligand>
        <name>substrate</name>
    </ligand>
</feature>
<dbReference type="PANTHER" id="PTHR10291">
    <property type="entry name" value="DEHYDRODOLICHYL DIPHOSPHATE SYNTHASE FAMILY MEMBER"/>
    <property type="match status" value="1"/>
</dbReference>
<evidence type="ECO:0000313" key="4">
    <source>
        <dbReference type="Proteomes" id="UP001055955"/>
    </source>
</evidence>
<dbReference type="EMBL" id="CP092900">
    <property type="protein sequence ID" value="UTC24661.1"/>
    <property type="molecule type" value="Genomic_DNA"/>
</dbReference>
<accession>A0ABY5DJE1</accession>
<feature type="binding site" evidence="2">
    <location>
        <position position="193"/>
    </location>
    <ligand>
        <name>Mg(2+)</name>
        <dbReference type="ChEBI" id="CHEBI:18420"/>
    </ligand>
</feature>
<name>A0ABY5DJE1_9GAMM</name>
<keyword evidence="2" id="KW-0133">Cell shape</keyword>
<comment type="subunit">
    <text evidence="2">Homodimer.</text>
</comment>
<feature type="binding site" evidence="2">
    <location>
        <begin position="180"/>
        <end position="182"/>
    </location>
    <ligand>
        <name>substrate</name>
    </ligand>
</feature>
<keyword evidence="4" id="KW-1185">Reference proteome</keyword>
<dbReference type="PANTHER" id="PTHR10291:SF0">
    <property type="entry name" value="DEHYDRODOLICHYL DIPHOSPHATE SYNTHASE 2"/>
    <property type="match status" value="1"/>
</dbReference>
<dbReference type="GO" id="GO:0016740">
    <property type="term" value="F:transferase activity"/>
    <property type="evidence" value="ECO:0007669"/>
    <property type="project" value="UniProtKB-KW"/>
</dbReference>
<feature type="binding site" evidence="2">
    <location>
        <begin position="14"/>
        <end position="17"/>
    </location>
    <ligand>
        <name>substrate</name>
    </ligand>
</feature>
<comment type="function">
    <text evidence="2">Catalyzes the sequential condensation of isopentenyl diphosphate (IPP) with (2E,6E)-farnesyl diphosphate (E,E-FPP) to yield (2Z,6Z,10Z,14Z,18Z,22Z,26Z,30Z,34E,38E)-undecaprenyl diphosphate (di-trans,octa-cis-UPP). UPP is the precursor of glycosyl carrier lipid in the biosynthesis of bacterial cell wall polysaccharide components such as peptidoglycan and lipopolysaccharide.</text>
</comment>
<feature type="binding site" evidence="2">
    <location>
        <position position="64"/>
    </location>
    <ligand>
        <name>substrate</name>
    </ligand>
</feature>
<dbReference type="InterPro" id="IPR001441">
    <property type="entry name" value="UPP_synth-like"/>
</dbReference>
<feature type="binding site" evidence="2">
    <location>
        <position position="26"/>
    </location>
    <ligand>
        <name>substrate</name>
    </ligand>
</feature>
<reference evidence="3 4" key="1">
    <citation type="journal article" date="2022" name="Nat. Microbiol.">
        <title>The microbiome of a bacterivorous marine choanoflagellate contains a resource-demanding obligate bacterial associate.</title>
        <authorList>
            <person name="Needham D.M."/>
            <person name="Poirier C."/>
            <person name="Bachy C."/>
            <person name="George E.E."/>
            <person name="Wilken S."/>
            <person name="Yung C.C.M."/>
            <person name="Limardo A.J."/>
            <person name="Morando M."/>
            <person name="Sudek L."/>
            <person name="Malmstrom R.R."/>
            <person name="Keeling P.J."/>
            <person name="Santoro A.E."/>
            <person name="Worden A.Z."/>
        </authorList>
    </citation>
    <scope>NUCLEOTIDE SEQUENCE [LARGE SCALE GENOMIC DNA]</scope>
    <source>
        <strain evidence="3 4">Comchoano-1</strain>
    </source>
</reference>
<dbReference type="Pfam" id="PF01255">
    <property type="entry name" value="Prenyltransf"/>
    <property type="match status" value="1"/>
</dbReference>
<dbReference type="SUPFAM" id="SSF64005">
    <property type="entry name" value="Undecaprenyl diphosphate synthase"/>
    <property type="match status" value="1"/>
</dbReference>
<keyword evidence="2" id="KW-0573">Peptidoglycan synthesis</keyword>